<protein>
    <recommendedName>
        <fullName evidence="2">acetate--CoA ligase</fullName>
        <ecNumber evidence="2">6.2.1.1</ecNumber>
    </recommendedName>
</protein>
<feature type="domain" description="Acetyl-coenzyme A synthetase N-terminal" evidence="9">
    <location>
        <begin position="40"/>
        <end position="95"/>
    </location>
</feature>
<name>A0ABS4W9L8_9MICC</name>
<evidence type="ECO:0000313" key="10">
    <source>
        <dbReference type="EMBL" id="MBP2372884.1"/>
    </source>
</evidence>
<organism evidence="10 11">
    <name type="scientific">Paeniglutamicibacter psychrophenolicus</name>
    <dbReference type="NCBI Taxonomy" id="257454"/>
    <lineage>
        <taxon>Bacteria</taxon>
        <taxon>Bacillati</taxon>
        <taxon>Actinomycetota</taxon>
        <taxon>Actinomycetes</taxon>
        <taxon>Micrococcales</taxon>
        <taxon>Micrococcaceae</taxon>
        <taxon>Paeniglutamicibacter</taxon>
    </lineage>
</organism>
<reference evidence="10 11" key="1">
    <citation type="submission" date="2021-03" db="EMBL/GenBank/DDBJ databases">
        <title>Sequencing the genomes of 1000 actinobacteria strains.</title>
        <authorList>
            <person name="Klenk H.-P."/>
        </authorList>
    </citation>
    <scope>NUCLEOTIDE SEQUENCE [LARGE SCALE GENOMIC DNA]</scope>
    <source>
        <strain evidence="10 11">DSM 15454</strain>
    </source>
</reference>
<dbReference type="GO" id="GO:0003987">
    <property type="term" value="F:acetate-CoA ligase activity"/>
    <property type="evidence" value="ECO:0007669"/>
    <property type="project" value="UniProtKB-EC"/>
</dbReference>
<evidence type="ECO:0000259" key="8">
    <source>
        <dbReference type="Pfam" id="PF13193"/>
    </source>
</evidence>
<dbReference type="Pfam" id="PF00501">
    <property type="entry name" value="AMP-binding"/>
    <property type="match status" value="1"/>
</dbReference>
<evidence type="ECO:0000259" key="7">
    <source>
        <dbReference type="Pfam" id="PF00501"/>
    </source>
</evidence>
<keyword evidence="5" id="KW-0067">ATP-binding</keyword>
<evidence type="ECO:0000256" key="2">
    <source>
        <dbReference type="ARBA" id="ARBA00013275"/>
    </source>
</evidence>
<gene>
    <name evidence="10" type="ORF">JOF46_000796</name>
</gene>
<keyword evidence="11" id="KW-1185">Reference proteome</keyword>
<evidence type="ECO:0000256" key="6">
    <source>
        <dbReference type="ARBA" id="ARBA00022990"/>
    </source>
</evidence>
<evidence type="ECO:0000313" key="11">
    <source>
        <dbReference type="Proteomes" id="UP000766570"/>
    </source>
</evidence>
<dbReference type="SUPFAM" id="SSF56801">
    <property type="entry name" value="Acetyl-CoA synthetase-like"/>
    <property type="match status" value="1"/>
</dbReference>
<sequence length="652" mass="69432">MTTTSLPAATETIWNPGQAELERSRILKFVSWAGCSTLSELAAKAAADPEWYWGRVSDWLGLEWQSEPESVVDQLTEPHLTRWFPGGHFNLTENAVNRWIRAGRGEEIALTWESENGAIGAWSFNDLDNEINRVSRGLLELGIEFGDTVGIQLPMVRQAAVAQLACAKIGAIAVPVFSGYGSTAVADRLGISGAVAHIVSNGFERRGKIVETRAETEKALSLAGTVKHAIVVSLVPGCAEPALGGEVSWDDLGASSQGLPVKAAHCPADHPLLIAFTSGTTGAPKGVVLSHSGFAIKAASDAAFSFDIGPGDTAMWITDPGWIMSPITVLGGLIAGSCVALFSGSPDYPEHTRLWDVVRRHGVTMLGVSPTLVRTLMSQDDGSVINYGQLRVIASSGEAWTPDAYEWIFGRVTNCSLPIINYSGGTEVSGAILSNLTALPIHPCGFAGPLPGMGATVIDTDGTSIESGFGELALGRPSPGMPVTFWGAPERYFNTYWNRWPGIWYHGDWVEVGHDNVWYIRGRSDDTLKIAGKRLGPAEVESVVNGFDFVLESAAISIPDAVKGEALVIFARVAPAVMCDAESMAAAIETAVTRALGKPLKPKHVHVVEALPRTRSGKILRRVIRSVYLGNSPGDVSSMEDPSALTAIGEAR</sequence>
<evidence type="ECO:0000256" key="4">
    <source>
        <dbReference type="ARBA" id="ARBA00022741"/>
    </source>
</evidence>
<keyword evidence="3 10" id="KW-0436">Ligase</keyword>
<dbReference type="Proteomes" id="UP000766570">
    <property type="component" value="Unassembled WGS sequence"/>
</dbReference>
<keyword evidence="6" id="KW-0007">Acetylation</keyword>
<evidence type="ECO:0000256" key="3">
    <source>
        <dbReference type="ARBA" id="ARBA00022598"/>
    </source>
</evidence>
<evidence type="ECO:0000256" key="5">
    <source>
        <dbReference type="ARBA" id="ARBA00022840"/>
    </source>
</evidence>
<dbReference type="InterPro" id="IPR045851">
    <property type="entry name" value="AMP-bd_C_sf"/>
</dbReference>
<feature type="domain" description="AMP-dependent synthetase/ligase" evidence="7">
    <location>
        <begin position="104"/>
        <end position="477"/>
    </location>
</feature>
<dbReference type="PANTHER" id="PTHR24095:SF14">
    <property type="entry name" value="ACETYL-COENZYME A SYNTHETASE 1"/>
    <property type="match status" value="1"/>
</dbReference>
<keyword evidence="4" id="KW-0547">Nucleotide-binding</keyword>
<dbReference type="Pfam" id="PF16177">
    <property type="entry name" value="ACAS_N"/>
    <property type="match status" value="1"/>
</dbReference>
<comment type="caution">
    <text evidence="10">The sequence shown here is derived from an EMBL/GenBank/DDBJ whole genome shotgun (WGS) entry which is preliminary data.</text>
</comment>
<dbReference type="Gene3D" id="3.30.300.30">
    <property type="match status" value="1"/>
</dbReference>
<dbReference type="EC" id="6.2.1.1" evidence="2"/>
<dbReference type="PROSITE" id="PS00455">
    <property type="entry name" value="AMP_BINDING"/>
    <property type="match status" value="1"/>
</dbReference>
<dbReference type="InterPro" id="IPR042099">
    <property type="entry name" value="ANL_N_sf"/>
</dbReference>
<dbReference type="Gene3D" id="3.40.50.12780">
    <property type="entry name" value="N-terminal domain of ligase-like"/>
    <property type="match status" value="1"/>
</dbReference>
<feature type="domain" description="AMP-binding enzyme C-terminal" evidence="8">
    <location>
        <begin position="539"/>
        <end position="618"/>
    </location>
</feature>
<dbReference type="EMBL" id="JAGIOE010000001">
    <property type="protein sequence ID" value="MBP2372884.1"/>
    <property type="molecule type" value="Genomic_DNA"/>
</dbReference>
<dbReference type="InterPro" id="IPR032387">
    <property type="entry name" value="ACAS_N"/>
</dbReference>
<evidence type="ECO:0000256" key="1">
    <source>
        <dbReference type="ARBA" id="ARBA00006432"/>
    </source>
</evidence>
<dbReference type="PANTHER" id="PTHR24095">
    <property type="entry name" value="ACETYL-COENZYME A SYNTHETASE"/>
    <property type="match status" value="1"/>
</dbReference>
<dbReference type="InterPro" id="IPR025110">
    <property type="entry name" value="AMP-bd_C"/>
</dbReference>
<proteinExistence type="inferred from homology"/>
<accession>A0ABS4W9L8</accession>
<dbReference type="InterPro" id="IPR000873">
    <property type="entry name" value="AMP-dep_synth/lig_dom"/>
</dbReference>
<dbReference type="RefSeq" id="WP_209906138.1">
    <property type="nucleotide sequence ID" value="NZ_BAAAMI010000019.1"/>
</dbReference>
<comment type="similarity">
    <text evidence="1">Belongs to the ATP-dependent AMP-binding enzyme family.</text>
</comment>
<evidence type="ECO:0000259" key="9">
    <source>
        <dbReference type="Pfam" id="PF16177"/>
    </source>
</evidence>
<dbReference type="Pfam" id="PF13193">
    <property type="entry name" value="AMP-binding_C"/>
    <property type="match status" value="1"/>
</dbReference>
<dbReference type="InterPro" id="IPR020845">
    <property type="entry name" value="AMP-binding_CS"/>
</dbReference>